<evidence type="ECO:0000313" key="1">
    <source>
        <dbReference type="EMBL" id="CAB5224055.1"/>
    </source>
</evidence>
<proteinExistence type="predicted"/>
<sequence>MTIADFDQKFSKELSNTRRWEAFTLIAEDLLGRNRPLYIVETGCARQENNWSGDGQSTLVWDWLLDQAGGTGLAMDISKENCAVAASQVQHFKVACVDSIVGLRTMVEPDKIDFLYLDSYDLTETIDSPLHHLAELSAVYAALPSGCLIAIDDCVDEQHGKHRFVRDFLSRLGVEPVLRSYVTVWRKP</sequence>
<accession>A0A6J7X1G9</accession>
<name>A0A6J7X1G9_9CAUD</name>
<dbReference type="SUPFAM" id="SSF53335">
    <property type="entry name" value="S-adenosyl-L-methionine-dependent methyltransferases"/>
    <property type="match status" value="1"/>
</dbReference>
<reference evidence="1" key="1">
    <citation type="submission" date="2020-05" db="EMBL/GenBank/DDBJ databases">
        <authorList>
            <person name="Chiriac C."/>
            <person name="Salcher M."/>
            <person name="Ghai R."/>
            <person name="Kavagutti S V."/>
        </authorList>
    </citation>
    <scope>NUCLEOTIDE SEQUENCE</scope>
</reference>
<dbReference type="Gene3D" id="3.40.50.150">
    <property type="entry name" value="Vaccinia Virus protein VP39"/>
    <property type="match status" value="1"/>
</dbReference>
<dbReference type="EMBL" id="LR798333">
    <property type="protein sequence ID" value="CAB5224055.1"/>
    <property type="molecule type" value="Genomic_DNA"/>
</dbReference>
<organism evidence="1">
    <name type="scientific">uncultured Caudovirales phage</name>
    <dbReference type="NCBI Taxonomy" id="2100421"/>
    <lineage>
        <taxon>Viruses</taxon>
        <taxon>Duplodnaviria</taxon>
        <taxon>Heunggongvirae</taxon>
        <taxon>Uroviricota</taxon>
        <taxon>Caudoviricetes</taxon>
        <taxon>Peduoviridae</taxon>
        <taxon>Maltschvirus</taxon>
        <taxon>Maltschvirus maltsch</taxon>
    </lineage>
</organism>
<gene>
    <name evidence="1" type="ORF">UFOVP394_22</name>
</gene>
<dbReference type="InterPro" id="IPR029063">
    <property type="entry name" value="SAM-dependent_MTases_sf"/>
</dbReference>
<protein>
    <submittedName>
        <fullName evidence="1">Uncharacterized protein</fullName>
    </submittedName>
</protein>